<gene>
    <name evidence="1" type="ORF">M595_1433</name>
</gene>
<protein>
    <submittedName>
        <fullName evidence="1">Uncharacterized protein</fullName>
    </submittedName>
</protein>
<organism evidence="1 2">
    <name type="scientific">Lyngbya aestuarii BL J</name>
    <dbReference type="NCBI Taxonomy" id="1348334"/>
    <lineage>
        <taxon>Bacteria</taxon>
        <taxon>Bacillati</taxon>
        <taxon>Cyanobacteriota</taxon>
        <taxon>Cyanophyceae</taxon>
        <taxon>Oscillatoriophycideae</taxon>
        <taxon>Oscillatoriales</taxon>
        <taxon>Microcoleaceae</taxon>
        <taxon>Lyngbya</taxon>
    </lineage>
</organism>
<dbReference type="Proteomes" id="UP000017127">
    <property type="component" value="Unassembled WGS sequence"/>
</dbReference>
<accession>U7QNE1</accession>
<dbReference type="AlphaFoldDB" id="U7QNE1"/>
<name>U7QNE1_9CYAN</name>
<keyword evidence="2" id="KW-1185">Reference proteome</keyword>
<reference evidence="1 2" key="1">
    <citation type="journal article" date="2013" name="Front. Microbiol.">
        <title>Comparative genomic analyses of the cyanobacterium, Lyngbya aestuarii BL J, a powerful hydrogen producer.</title>
        <authorList>
            <person name="Kothari A."/>
            <person name="Vaughn M."/>
            <person name="Garcia-Pichel F."/>
        </authorList>
    </citation>
    <scope>NUCLEOTIDE SEQUENCE [LARGE SCALE GENOMIC DNA]</scope>
    <source>
        <strain evidence="1 2">BL J</strain>
    </source>
</reference>
<evidence type="ECO:0000313" key="2">
    <source>
        <dbReference type="Proteomes" id="UP000017127"/>
    </source>
</evidence>
<dbReference type="EMBL" id="AUZM01000009">
    <property type="protein sequence ID" value="ERT08640.1"/>
    <property type="molecule type" value="Genomic_DNA"/>
</dbReference>
<evidence type="ECO:0000313" key="1">
    <source>
        <dbReference type="EMBL" id="ERT08640.1"/>
    </source>
</evidence>
<proteinExistence type="predicted"/>
<dbReference type="RefSeq" id="WP_023065232.1">
    <property type="nucleotide sequence ID" value="NZ_AUZM01000009.1"/>
</dbReference>
<sequence length="55" mass="6532">MTDSKVIELFNEQFKDKKKETNLAMVYSGFCWSNSGELHYTVPAYEEYQYLKVVE</sequence>
<comment type="caution">
    <text evidence="1">The sequence shown here is derived from an EMBL/GenBank/DDBJ whole genome shotgun (WGS) entry which is preliminary data.</text>
</comment>